<dbReference type="InterPro" id="IPR036397">
    <property type="entry name" value="RNaseH_sf"/>
</dbReference>
<dbReference type="Gene3D" id="3.30.420.10">
    <property type="entry name" value="Ribonuclease H-like superfamily/Ribonuclease H"/>
    <property type="match status" value="1"/>
</dbReference>
<dbReference type="GeneTree" id="ENSGT01050000245238"/>
<reference evidence="1 2" key="1">
    <citation type="submission" date="2020-10" db="EMBL/GenBank/DDBJ databases">
        <title>Pygocentrus nattereri (red-bellied piranha) genome, fPygNat1, primary haplotype.</title>
        <authorList>
            <person name="Myers G."/>
            <person name="Meyer A."/>
            <person name="Karagic N."/>
            <person name="Pippel M."/>
            <person name="Winkler S."/>
            <person name="Tracey A."/>
            <person name="Wood J."/>
            <person name="Formenti G."/>
            <person name="Howe K."/>
            <person name="Fedrigo O."/>
            <person name="Jarvis E.D."/>
        </authorList>
    </citation>
    <scope>NUCLEOTIDE SEQUENCE [LARGE SCALE GENOMIC DNA]</scope>
</reference>
<evidence type="ECO:0000313" key="1">
    <source>
        <dbReference type="Ensembl" id="ENSPNAP00000076261.1"/>
    </source>
</evidence>
<organism evidence="1 2">
    <name type="scientific">Pygocentrus nattereri</name>
    <name type="common">Red-bellied piranha</name>
    <dbReference type="NCBI Taxonomy" id="42514"/>
    <lineage>
        <taxon>Eukaryota</taxon>
        <taxon>Metazoa</taxon>
        <taxon>Chordata</taxon>
        <taxon>Craniata</taxon>
        <taxon>Vertebrata</taxon>
        <taxon>Euteleostomi</taxon>
        <taxon>Actinopterygii</taxon>
        <taxon>Neopterygii</taxon>
        <taxon>Teleostei</taxon>
        <taxon>Ostariophysi</taxon>
        <taxon>Characiformes</taxon>
        <taxon>Characoidei</taxon>
        <taxon>Pygocentrus</taxon>
    </lineage>
</organism>
<dbReference type="GO" id="GO:0003676">
    <property type="term" value="F:nucleic acid binding"/>
    <property type="evidence" value="ECO:0007669"/>
    <property type="project" value="InterPro"/>
</dbReference>
<sequence>MAHLYPYYIQKRTCFCLKLKENTALLHKNLIPSVKHGGGSIMVWACFAASGPGRLVRIEGKMNAAMYRDILDKNLLQSLCLCFVCAIVSIEATNATINKANQLR</sequence>
<evidence type="ECO:0000313" key="2">
    <source>
        <dbReference type="Proteomes" id="UP001501920"/>
    </source>
</evidence>
<reference evidence="1" key="3">
    <citation type="submission" date="2025-09" db="UniProtKB">
        <authorList>
            <consortium name="Ensembl"/>
        </authorList>
    </citation>
    <scope>IDENTIFICATION</scope>
</reference>
<dbReference type="Ensembl" id="ENSPNAT00000054875.1">
    <property type="protein sequence ID" value="ENSPNAP00000076261.1"/>
    <property type="gene ID" value="ENSPNAG00000036262.1"/>
</dbReference>
<dbReference type="AlphaFoldDB" id="A0AAR2LPK0"/>
<keyword evidence="2" id="KW-1185">Reference proteome</keyword>
<name>A0AAR2LPK0_PYGNA</name>
<dbReference type="Proteomes" id="UP001501920">
    <property type="component" value="Chromosome 30"/>
</dbReference>
<proteinExistence type="predicted"/>
<accession>A0AAR2LPK0</accession>
<protein>
    <submittedName>
        <fullName evidence="1">Uncharacterized protein</fullName>
    </submittedName>
</protein>
<reference evidence="1" key="2">
    <citation type="submission" date="2025-08" db="UniProtKB">
        <authorList>
            <consortium name="Ensembl"/>
        </authorList>
    </citation>
    <scope>IDENTIFICATION</scope>
</reference>